<gene>
    <name evidence="1" type="ORF">G2W53_036962</name>
</gene>
<keyword evidence="2" id="KW-1185">Reference proteome</keyword>
<organism evidence="1 2">
    <name type="scientific">Senna tora</name>
    <dbReference type="NCBI Taxonomy" id="362788"/>
    <lineage>
        <taxon>Eukaryota</taxon>
        <taxon>Viridiplantae</taxon>
        <taxon>Streptophyta</taxon>
        <taxon>Embryophyta</taxon>
        <taxon>Tracheophyta</taxon>
        <taxon>Spermatophyta</taxon>
        <taxon>Magnoliopsida</taxon>
        <taxon>eudicotyledons</taxon>
        <taxon>Gunneridae</taxon>
        <taxon>Pentapetalae</taxon>
        <taxon>rosids</taxon>
        <taxon>fabids</taxon>
        <taxon>Fabales</taxon>
        <taxon>Fabaceae</taxon>
        <taxon>Caesalpinioideae</taxon>
        <taxon>Cassia clade</taxon>
        <taxon>Senna</taxon>
    </lineage>
</organism>
<accession>A0A834SUM0</accession>
<dbReference type="Proteomes" id="UP000634136">
    <property type="component" value="Unassembled WGS sequence"/>
</dbReference>
<evidence type="ECO:0000313" key="1">
    <source>
        <dbReference type="EMBL" id="KAF7810219.1"/>
    </source>
</evidence>
<evidence type="ECO:0000313" key="2">
    <source>
        <dbReference type="Proteomes" id="UP000634136"/>
    </source>
</evidence>
<dbReference type="EMBL" id="JAAIUW010000011">
    <property type="protein sequence ID" value="KAF7810219.1"/>
    <property type="molecule type" value="Genomic_DNA"/>
</dbReference>
<name>A0A834SUM0_9FABA</name>
<sequence>MIVTGAWRWSEVSYIGFSMFKNFNDIGLSNIDIEVRCWSEVIDIGDMGFNSHSHEKETTSLGVHVEENANDYD</sequence>
<reference evidence="1" key="1">
    <citation type="submission" date="2020-09" db="EMBL/GenBank/DDBJ databases">
        <title>Genome-Enabled Discovery of Anthraquinone Biosynthesis in Senna tora.</title>
        <authorList>
            <person name="Kang S.-H."/>
            <person name="Pandey R.P."/>
            <person name="Lee C.-M."/>
            <person name="Sim J.-S."/>
            <person name="Jeong J.-T."/>
            <person name="Choi B.-S."/>
            <person name="Jung M."/>
            <person name="Ginzburg D."/>
            <person name="Zhao K."/>
            <person name="Won S.Y."/>
            <person name="Oh T.-J."/>
            <person name="Yu Y."/>
            <person name="Kim N.-H."/>
            <person name="Lee O.R."/>
            <person name="Lee T.-H."/>
            <person name="Bashyal P."/>
            <person name="Kim T.-S."/>
            <person name="Lee W.-H."/>
            <person name="Kawkins C."/>
            <person name="Kim C.-K."/>
            <person name="Kim J.S."/>
            <person name="Ahn B.O."/>
            <person name="Rhee S.Y."/>
            <person name="Sohng J.K."/>
        </authorList>
    </citation>
    <scope>NUCLEOTIDE SEQUENCE</scope>
    <source>
        <tissue evidence="1">Leaf</tissue>
    </source>
</reference>
<comment type="caution">
    <text evidence="1">The sequence shown here is derived from an EMBL/GenBank/DDBJ whole genome shotgun (WGS) entry which is preliminary data.</text>
</comment>
<dbReference type="AlphaFoldDB" id="A0A834SUM0"/>
<proteinExistence type="predicted"/>
<protein>
    <submittedName>
        <fullName evidence="1">Uncharacterized protein</fullName>
    </submittedName>
</protein>